<name>A0A834JKR8_VESGE</name>
<evidence type="ECO:0000313" key="2">
    <source>
        <dbReference type="EMBL" id="KAF7389812.1"/>
    </source>
</evidence>
<keyword evidence="3" id="KW-1185">Reference proteome</keyword>
<evidence type="ECO:0000313" key="3">
    <source>
        <dbReference type="Proteomes" id="UP000617340"/>
    </source>
</evidence>
<dbReference type="EMBL" id="JACSDZ010000012">
    <property type="protein sequence ID" value="KAF7389812.1"/>
    <property type="molecule type" value="Genomic_DNA"/>
</dbReference>
<dbReference type="Proteomes" id="UP000617340">
    <property type="component" value="Unassembled WGS sequence"/>
</dbReference>
<gene>
    <name evidence="2" type="ORF">HZH68_011669</name>
</gene>
<organism evidence="2 3">
    <name type="scientific">Vespula germanica</name>
    <name type="common">German yellow jacket</name>
    <name type="synonym">Paravespula germanica</name>
    <dbReference type="NCBI Taxonomy" id="30212"/>
    <lineage>
        <taxon>Eukaryota</taxon>
        <taxon>Metazoa</taxon>
        <taxon>Ecdysozoa</taxon>
        <taxon>Arthropoda</taxon>
        <taxon>Hexapoda</taxon>
        <taxon>Insecta</taxon>
        <taxon>Pterygota</taxon>
        <taxon>Neoptera</taxon>
        <taxon>Endopterygota</taxon>
        <taxon>Hymenoptera</taxon>
        <taxon>Apocrita</taxon>
        <taxon>Aculeata</taxon>
        <taxon>Vespoidea</taxon>
        <taxon>Vespidae</taxon>
        <taxon>Vespinae</taxon>
        <taxon>Vespula</taxon>
    </lineage>
</organism>
<feature type="region of interest" description="Disordered" evidence="1">
    <location>
        <begin position="107"/>
        <end position="139"/>
    </location>
</feature>
<feature type="compositionally biased region" description="Acidic residues" evidence="1">
    <location>
        <begin position="112"/>
        <end position="130"/>
    </location>
</feature>
<evidence type="ECO:0000256" key="1">
    <source>
        <dbReference type="SAM" id="MobiDB-lite"/>
    </source>
</evidence>
<sequence>MWFDIEEKISSDTCGGVVVATAAAAVWDGRRYNGGDIKKEKRKKKKETSFTTELLLIRRKFKGTFTFTRSLSNYRRTYIQFISLVAARKFRWFRGNKHTNVVFKVESHTDDDKDDEDEDDEKKEEEEDEDLRSLLVSSMEYNDDTCKEMDGWMDGWIDR</sequence>
<protein>
    <submittedName>
        <fullName evidence="2">Uncharacterized protein</fullName>
    </submittedName>
</protein>
<comment type="caution">
    <text evidence="2">The sequence shown here is derived from an EMBL/GenBank/DDBJ whole genome shotgun (WGS) entry which is preliminary data.</text>
</comment>
<dbReference type="AlphaFoldDB" id="A0A834JKR8"/>
<accession>A0A834JKR8</accession>
<proteinExistence type="predicted"/>
<reference evidence="2" key="1">
    <citation type="journal article" date="2020" name="G3 (Bethesda)">
        <title>High-Quality Assemblies for Three Invasive Social Wasps from the &lt;i&gt;Vespula&lt;/i&gt; Genus.</title>
        <authorList>
            <person name="Harrop T.W.R."/>
            <person name="Guhlin J."/>
            <person name="McLaughlin G.M."/>
            <person name="Permina E."/>
            <person name="Stockwell P."/>
            <person name="Gilligan J."/>
            <person name="Le Lec M.F."/>
            <person name="Gruber M.A.M."/>
            <person name="Quinn O."/>
            <person name="Lovegrove M."/>
            <person name="Duncan E.J."/>
            <person name="Remnant E.J."/>
            <person name="Van Eeckhoven J."/>
            <person name="Graham B."/>
            <person name="Knapp R.A."/>
            <person name="Langford K.W."/>
            <person name="Kronenberg Z."/>
            <person name="Press M.O."/>
            <person name="Eacker S.M."/>
            <person name="Wilson-Rankin E.E."/>
            <person name="Purcell J."/>
            <person name="Lester P.J."/>
            <person name="Dearden P.K."/>
        </authorList>
    </citation>
    <scope>NUCLEOTIDE SEQUENCE</scope>
    <source>
        <strain evidence="2">Linc-1</strain>
    </source>
</reference>